<organism evidence="5 6">
    <name type="scientific">Candidatus Eisenbergiella pullistercoris</name>
    <dbReference type="NCBI Taxonomy" id="2838555"/>
    <lineage>
        <taxon>Bacteria</taxon>
        <taxon>Bacillati</taxon>
        <taxon>Bacillota</taxon>
        <taxon>Clostridia</taxon>
        <taxon>Lachnospirales</taxon>
        <taxon>Lachnospiraceae</taxon>
        <taxon>Eisenbergiella</taxon>
    </lineage>
</organism>
<dbReference type="InterPro" id="IPR037923">
    <property type="entry name" value="HTH-like"/>
</dbReference>
<accession>A0A9D1YPL8</accession>
<evidence type="ECO:0000256" key="2">
    <source>
        <dbReference type="ARBA" id="ARBA00023125"/>
    </source>
</evidence>
<dbReference type="InterPro" id="IPR003313">
    <property type="entry name" value="AraC-bd"/>
</dbReference>
<evidence type="ECO:0000313" key="5">
    <source>
        <dbReference type="EMBL" id="HIY60496.1"/>
    </source>
</evidence>
<gene>
    <name evidence="5" type="ORF">H9831_07460</name>
</gene>
<dbReference type="GO" id="GO:0003700">
    <property type="term" value="F:DNA-binding transcription factor activity"/>
    <property type="evidence" value="ECO:0007669"/>
    <property type="project" value="InterPro"/>
</dbReference>
<evidence type="ECO:0000259" key="4">
    <source>
        <dbReference type="PROSITE" id="PS01124"/>
    </source>
</evidence>
<dbReference type="PRINTS" id="PR00032">
    <property type="entry name" value="HTHARAC"/>
</dbReference>
<dbReference type="InterPro" id="IPR020449">
    <property type="entry name" value="Tscrpt_reg_AraC-type_HTH"/>
</dbReference>
<dbReference type="PANTHER" id="PTHR43280:SF2">
    <property type="entry name" value="HTH-TYPE TRANSCRIPTIONAL REGULATOR EXSA"/>
    <property type="match status" value="1"/>
</dbReference>
<dbReference type="SUPFAM" id="SSF51215">
    <property type="entry name" value="Regulatory protein AraC"/>
    <property type="match status" value="1"/>
</dbReference>
<feature type="domain" description="HTH araC/xylS-type" evidence="4">
    <location>
        <begin position="196"/>
        <end position="294"/>
    </location>
</feature>
<dbReference type="Pfam" id="PF12833">
    <property type="entry name" value="HTH_18"/>
    <property type="match status" value="1"/>
</dbReference>
<dbReference type="SUPFAM" id="SSF46689">
    <property type="entry name" value="Homeodomain-like"/>
    <property type="match status" value="2"/>
</dbReference>
<keyword evidence="1" id="KW-0805">Transcription regulation</keyword>
<sequence>MLNQINYEEKRFIIVNDIQNTLFYFFDFDTRSNSKNMEFEHFHSYYEIHILLSPHALHFIEGMPYPIQANDFVLLPPSLLHKTGYPEGVPSRRLVITFMYKSDGYGFQDAYEEMLAPFHAPLPIYRFPDEQQAVLIGLINRIVELSRRAGTQELTGVNELLLHSIFTEFLFWLNRFKDSNIYHTEHAEDTVSERIYAVCNYIHTHYMEELSLEELAKEAWMSPYYLSHQFKRITGYTITHYIHLVRIRNCQFLLINSRKKITEIASDCGFTSFSQFNRVFRRFCGESPSDYRRSRFSGTAPIAGASSIAGSAPGAETDASMDGAASMAAPAAAEA</sequence>
<dbReference type="Proteomes" id="UP000824007">
    <property type="component" value="Unassembled WGS sequence"/>
</dbReference>
<dbReference type="InterPro" id="IPR018060">
    <property type="entry name" value="HTH_AraC"/>
</dbReference>
<dbReference type="Pfam" id="PF02311">
    <property type="entry name" value="AraC_binding"/>
    <property type="match status" value="1"/>
</dbReference>
<reference evidence="5" key="2">
    <citation type="submission" date="2021-04" db="EMBL/GenBank/DDBJ databases">
        <authorList>
            <person name="Gilroy R."/>
        </authorList>
    </citation>
    <scope>NUCLEOTIDE SEQUENCE</scope>
    <source>
        <strain evidence="5">ChiSxjej3B15-24422</strain>
    </source>
</reference>
<reference evidence="5" key="1">
    <citation type="journal article" date="2021" name="PeerJ">
        <title>Extensive microbial diversity within the chicken gut microbiome revealed by metagenomics and culture.</title>
        <authorList>
            <person name="Gilroy R."/>
            <person name="Ravi A."/>
            <person name="Getino M."/>
            <person name="Pursley I."/>
            <person name="Horton D.L."/>
            <person name="Alikhan N.F."/>
            <person name="Baker D."/>
            <person name="Gharbi K."/>
            <person name="Hall N."/>
            <person name="Watson M."/>
            <person name="Adriaenssens E.M."/>
            <person name="Foster-Nyarko E."/>
            <person name="Jarju S."/>
            <person name="Secka A."/>
            <person name="Antonio M."/>
            <person name="Oren A."/>
            <person name="Chaudhuri R.R."/>
            <person name="La Ragione R."/>
            <person name="Hildebrand F."/>
            <person name="Pallen M.J."/>
        </authorList>
    </citation>
    <scope>NUCLEOTIDE SEQUENCE</scope>
    <source>
        <strain evidence="5">ChiSxjej3B15-24422</strain>
    </source>
</reference>
<dbReference type="Gene3D" id="1.10.10.60">
    <property type="entry name" value="Homeodomain-like"/>
    <property type="match status" value="2"/>
</dbReference>
<dbReference type="SMART" id="SM00342">
    <property type="entry name" value="HTH_ARAC"/>
    <property type="match status" value="1"/>
</dbReference>
<dbReference type="EMBL" id="DXDD01000094">
    <property type="protein sequence ID" value="HIY60496.1"/>
    <property type="molecule type" value="Genomic_DNA"/>
</dbReference>
<dbReference type="AlphaFoldDB" id="A0A9D1YPL8"/>
<dbReference type="GO" id="GO:0043565">
    <property type="term" value="F:sequence-specific DNA binding"/>
    <property type="evidence" value="ECO:0007669"/>
    <property type="project" value="InterPro"/>
</dbReference>
<dbReference type="PANTHER" id="PTHR43280">
    <property type="entry name" value="ARAC-FAMILY TRANSCRIPTIONAL REGULATOR"/>
    <property type="match status" value="1"/>
</dbReference>
<dbReference type="InterPro" id="IPR009057">
    <property type="entry name" value="Homeodomain-like_sf"/>
</dbReference>
<proteinExistence type="predicted"/>
<evidence type="ECO:0000313" key="6">
    <source>
        <dbReference type="Proteomes" id="UP000824007"/>
    </source>
</evidence>
<evidence type="ECO:0000256" key="1">
    <source>
        <dbReference type="ARBA" id="ARBA00023015"/>
    </source>
</evidence>
<dbReference type="PROSITE" id="PS01124">
    <property type="entry name" value="HTH_ARAC_FAMILY_2"/>
    <property type="match status" value="1"/>
</dbReference>
<name>A0A9D1YPL8_9FIRM</name>
<protein>
    <submittedName>
        <fullName evidence="5">AraC family transcriptional regulator</fullName>
    </submittedName>
</protein>
<evidence type="ECO:0000256" key="3">
    <source>
        <dbReference type="ARBA" id="ARBA00023163"/>
    </source>
</evidence>
<keyword evidence="2" id="KW-0238">DNA-binding</keyword>
<keyword evidence="3" id="KW-0804">Transcription</keyword>
<comment type="caution">
    <text evidence="5">The sequence shown here is derived from an EMBL/GenBank/DDBJ whole genome shotgun (WGS) entry which is preliminary data.</text>
</comment>